<dbReference type="GO" id="GO:0005868">
    <property type="term" value="C:cytoplasmic dynein complex"/>
    <property type="evidence" value="ECO:0007669"/>
    <property type="project" value="TreeGrafter"/>
</dbReference>
<organism evidence="2 3">
    <name type="scientific">Clunio marinus</name>
    <dbReference type="NCBI Taxonomy" id="568069"/>
    <lineage>
        <taxon>Eukaryota</taxon>
        <taxon>Metazoa</taxon>
        <taxon>Ecdysozoa</taxon>
        <taxon>Arthropoda</taxon>
        <taxon>Hexapoda</taxon>
        <taxon>Insecta</taxon>
        <taxon>Pterygota</taxon>
        <taxon>Neoptera</taxon>
        <taxon>Endopterygota</taxon>
        <taxon>Diptera</taxon>
        <taxon>Nematocera</taxon>
        <taxon>Chironomoidea</taxon>
        <taxon>Chironomidae</taxon>
        <taxon>Clunio</taxon>
    </lineage>
</organism>
<dbReference type="OrthoDB" id="10248487at2759"/>
<dbReference type="InterPro" id="IPR038586">
    <property type="entry name" value="Tctex-1-like_sf"/>
</dbReference>
<dbReference type="Pfam" id="PF03645">
    <property type="entry name" value="Tctex-1"/>
    <property type="match status" value="1"/>
</dbReference>
<sequence length="126" mass="14875">MAAMKQSFKYQNTYRLESKNPFNSEQVEVILKNVMDKQFSQFERFDTQTSVALCKMVTDEIINQIKEKNFDRYKIIVVITICEKFMQGMNYSQKSLWDPTTDSSVTYIYDSPNFTAIGICYALYYE</sequence>
<dbReference type="Proteomes" id="UP000183832">
    <property type="component" value="Unassembled WGS sequence"/>
</dbReference>
<name>A0A1J1J740_9DIPT</name>
<dbReference type="PANTHER" id="PTHR21255">
    <property type="entry name" value="T-COMPLEX-ASSOCIATED-TESTIS-EXPRESSED 1/ DYNEIN LIGHT CHAIN"/>
    <property type="match status" value="1"/>
</dbReference>
<evidence type="ECO:0000313" key="2">
    <source>
        <dbReference type="EMBL" id="CRL07286.1"/>
    </source>
</evidence>
<accession>A0A1J1J740</accession>
<protein>
    <submittedName>
        <fullName evidence="2">CLUMA_CG020265, isoform A</fullName>
    </submittedName>
</protein>
<dbReference type="AlphaFoldDB" id="A0A1J1J740"/>
<reference evidence="2 3" key="1">
    <citation type="submission" date="2015-04" db="EMBL/GenBank/DDBJ databases">
        <authorList>
            <person name="Syromyatnikov M.Y."/>
            <person name="Popov V.N."/>
        </authorList>
    </citation>
    <scope>NUCLEOTIDE SEQUENCE [LARGE SCALE GENOMIC DNA]</scope>
</reference>
<dbReference type="STRING" id="568069.A0A1J1J740"/>
<keyword evidence="3" id="KW-1185">Reference proteome</keyword>
<dbReference type="GO" id="GO:0005737">
    <property type="term" value="C:cytoplasm"/>
    <property type="evidence" value="ECO:0007669"/>
    <property type="project" value="TreeGrafter"/>
</dbReference>
<comment type="similarity">
    <text evidence="1">Belongs to the dynein light chain Tctex-type family.</text>
</comment>
<proteinExistence type="inferred from homology"/>
<dbReference type="Gene3D" id="3.30.1140.40">
    <property type="entry name" value="Tctex-1"/>
    <property type="match status" value="1"/>
</dbReference>
<dbReference type="GO" id="GO:0007018">
    <property type="term" value="P:microtubule-based movement"/>
    <property type="evidence" value="ECO:0007669"/>
    <property type="project" value="TreeGrafter"/>
</dbReference>
<dbReference type="CDD" id="cd21451">
    <property type="entry name" value="DLC-like_TCTEX1D"/>
    <property type="match status" value="1"/>
</dbReference>
<evidence type="ECO:0000256" key="1">
    <source>
        <dbReference type="ARBA" id="ARBA00005361"/>
    </source>
</evidence>
<evidence type="ECO:0000313" key="3">
    <source>
        <dbReference type="Proteomes" id="UP000183832"/>
    </source>
</evidence>
<dbReference type="EMBL" id="CVRI01000070">
    <property type="protein sequence ID" value="CRL07286.1"/>
    <property type="molecule type" value="Genomic_DNA"/>
</dbReference>
<dbReference type="GO" id="GO:0045505">
    <property type="term" value="F:dynein intermediate chain binding"/>
    <property type="evidence" value="ECO:0007669"/>
    <property type="project" value="TreeGrafter"/>
</dbReference>
<dbReference type="PANTHER" id="PTHR21255:SF69">
    <property type="entry name" value="AT23443P"/>
    <property type="match status" value="1"/>
</dbReference>
<dbReference type="InterPro" id="IPR005334">
    <property type="entry name" value="Tctex-1-like"/>
</dbReference>
<gene>
    <name evidence="2" type="ORF">CLUMA_CG020265</name>
</gene>